<dbReference type="OrthoDB" id="9811523at2"/>
<dbReference type="PANTHER" id="PTHR43792:SF1">
    <property type="entry name" value="N-ACETYLTRANSFERASE DOMAIN-CONTAINING PROTEIN"/>
    <property type="match status" value="1"/>
</dbReference>
<proteinExistence type="predicted"/>
<dbReference type="STRING" id="470826.SAMN04488027_1192"/>
<organism evidence="2 3">
    <name type="scientific">Psychroflexus sediminis</name>
    <dbReference type="NCBI Taxonomy" id="470826"/>
    <lineage>
        <taxon>Bacteria</taxon>
        <taxon>Pseudomonadati</taxon>
        <taxon>Bacteroidota</taxon>
        <taxon>Flavobacteriia</taxon>
        <taxon>Flavobacteriales</taxon>
        <taxon>Flavobacteriaceae</taxon>
        <taxon>Psychroflexus</taxon>
    </lineage>
</organism>
<dbReference type="Proteomes" id="UP000199296">
    <property type="component" value="Unassembled WGS sequence"/>
</dbReference>
<dbReference type="Pfam" id="PF13302">
    <property type="entry name" value="Acetyltransf_3"/>
    <property type="match status" value="1"/>
</dbReference>
<sequence length="196" mass="23215">MLNDLYFEEFPELESQRLLLRQLNLSDASEVQGIRSDERVKVYLDQERHLSLQQSEESISKKLKMYKEKTGMLWALIEKSTGKFIGDFAFFKIDHKNSRAEIGYTLKPEFWKKGWMKEAMMCIFNFGFKKFNLHSLEANINPGNQNSRRILTSMGFQKEAYFRENYFYNGDYLDSEIYSLLQSDFIKDSKNKAKIS</sequence>
<evidence type="ECO:0000313" key="2">
    <source>
        <dbReference type="EMBL" id="SDH04038.1"/>
    </source>
</evidence>
<dbReference type="EMBL" id="FNCW01000019">
    <property type="protein sequence ID" value="SDH04038.1"/>
    <property type="molecule type" value="Genomic_DNA"/>
</dbReference>
<dbReference type="AlphaFoldDB" id="A0A1G7Z5P4"/>
<dbReference type="GO" id="GO:0016747">
    <property type="term" value="F:acyltransferase activity, transferring groups other than amino-acyl groups"/>
    <property type="evidence" value="ECO:0007669"/>
    <property type="project" value="InterPro"/>
</dbReference>
<dbReference type="RefSeq" id="WP_093370028.1">
    <property type="nucleotide sequence ID" value="NZ_FNCW01000019.1"/>
</dbReference>
<dbReference type="InterPro" id="IPR016181">
    <property type="entry name" value="Acyl_CoA_acyltransferase"/>
</dbReference>
<dbReference type="PANTHER" id="PTHR43792">
    <property type="entry name" value="GNAT FAMILY, PUTATIVE (AFU_ORTHOLOGUE AFUA_3G00765)-RELATED-RELATED"/>
    <property type="match status" value="1"/>
</dbReference>
<dbReference type="SUPFAM" id="SSF55729">
    <property type="entry name" value="Acyl-CoA N-acyltransferases (Nat)"/>
    <property type="match status" value="1"/>
</dbReference>
<evidence type="ECO:0000259" key="1">
    <source>
        <dbReference type="PROSITE" id="PS51186"/>
    </source>
</evidence>
<keyword evidence="3" id="KW-1185">Reference proteome</keyword>
<gene>
    <name evidence="2" type="ORF">SAMN04488027_1192</name>
</gene>
<dbReference type="InterPro" id="IPR000182">
    <property type="entry name" value="GNAT_dom"/>
</dbReference>
<evidence type="ECO:0000313" key="3">
    <source>
        <dbReference type="Proteomes" id="UP000199296"/>
    </source>
</evidence>
<accession>A0A1G7Z5P4</accession>
<dbReference type="InterPro" id="IPR051531">
    <property type="entry name" value="N-acetyltransferase"/>
</dbReference>
<keyword evidence="2" id="KW-0808">Transferase</keyword>
<name>A0A1G7Z5P4_9FLAO</name>
<feature type="domain" description="N-acetyltransferase" evidence="1">
    <location>
        <begin position="18"/>
        <end position="174"/>
    </location>
</feature>
<protein>
    <submittedName>
        <fullName evidence="2">Ribosomal-protein-alanine N-acetyltransferase</fullName>
    </submittedName>
</protein>
<reference evidence="2 3" key="1">
    <citation type="submission" date="2016-10" db="EMBL/GenBank/DDBJ databases">
        <authorList>
            <person name="de Groot N.N."/>
        </authorList>
    </citation>
    <scope>NUCLEOTIDE SEQUENCE [LARGE SCALE GENOMIC DNA]</scope>
    <source>
        <strain evidence="2 3">DSM 19803</strain>
    </source>
</reference>
<dbReference type="Gene3D" id="3.40.630.30">
    <property type="match status" value="1"/>
</dbReference>
<dbReference type="PROSITE" id="PS51186">
    <property type="entry name" value="GNAT"/>
    <property type="match status" value="1"/>
</dbReference>